<dbReference type="Gene3D" id="2.10.25.10">
    <property type="entry name" value="Laminin"/>
    <property type="match status" value="2"/>
</dbReference>
<gene>
    <name evidence="21" type="ORF">ACEWY4_017380</name>
</gene>
<dbReference type="InterPro" id="IPR000152">
    <property type="entry name" value="EGF-type_Asp/Asn_hydroxyl_site"/>
</dbReference>
<dbReference type="SMART" id="SM00181">
    <property type="entry name" value="EGF"/>
    <property type="match status" value="2"/>
</dbReference>
<keyword evidence="15" id="KW-0393">Immunoglobulin domain</keyword>
<dbReference type="SMART" id="SM00179">
    <property type="entry name" value="EGF_CA"/>
    <property type="match status" value="2"/>
</dbReference>
<dbReference type="InterPro" id="IPR018097">
    <property type="entry name" value="EGF_Ca-bd_CS"/>
</dbReference>
<dbReference type="AlphaFoldDB" id="A0ABD1JGM9"/>
<organism evidence="21 22">
    <name type="scientific">Coilia grayii</name>
    <name type="common">Gray's grenadier anchovy</name>
    <dbReference type="NCBI Taxonomy" id="363190"/>
    <lineage>
        <taxon>Eukaryota</taxon>
        <taxon>Metazoa</taxon>
        <taxon>Chordata</taxon>
        <taxon>Craniata</taxon>
        <taxon>Vertebrata</taxon>
        <taxon>Euteleostomi</taxon>
        <taxon>Actinopterygii</taxon>
        <taxon>Neopterygii</taxon>
        <taxon>Teleostei</taxon>
        <taxon>Clupei</taxon>
        <taxon>Clupeiformes</taxon>
        <taxon>Clupeoidei</taxon>
        <taxon>Engraulidae</taxon>
        <taxon>Coilinae</taxon>
        <taxon>Coilia</taxon>
    </lineage>
</organism>
<comment type="subcellular location">
    <subcellularLocation>
        <location evidence="1">Membrane</location>
        <topology evidence="1">Single-pass membrane protein</topology>
    </subcellularLocation>
</comment>
<dbReference type="InterPro" id="IPR036179">
    <property type="entry name" value="Ig-like_dom_sf"/>
</dbReference>
<dbReference type="InterPro" id="IPR013098">
    <property type="entry name" value="Ig_I-set"/>
</dbReference>
<evidence type="ECO:0000256" key="7">
    <source>
        <dbReference type="ARBA" id="ARBA00022737"/>
    </source>
</evidence>
<dbReference type="PROSITE" id="PS00010">
    <property type="entry name" value="ASX_HYDROXYL"/>
    <property type="match status" value="2"/>
</dbReference>
<sequence>MKTPYIFPLCLITGQYLSTVVLAGGGMQRGSPDPQVTWTKRGKAVSLQRFEVIEFDAGSGSVLRIQPLRTPRDEAIYDCTATNSVGTITTSAKLTVLEEDKVPQGFPTIDMGPHLKVVERMRTATMICAASGQPDPEISWFKDFLPVNINGSNGRIKQLDSGALQIEESEESDQGKYECVAMNSAGTRYSAPANLYVRVRRVPPRFAILPTHQVVMPGSNVNLPCVAVGSPMPHVKWTAGGVDLTKENEMPVGRNVLELTNILQSANYTCVAMSPLGVIETTAHITVEGNFIKPPGDQTGVYGGVASFVCQAEGEPRPQVTWTKRGKAASHQRFEVIELDAGSGSVLRIQPLRTPRDEAIYDCTATNSVGTITTSAKLTVLEEDKIPQGFPTIDMGPHLKVVERMRTATMICAASGQPDPEISWFKDFLPVNINGSNGRIKQLDSGALQIKESEESDQGKYECVAMNSAGMRYSAPANLYVRVRRVPPRFAILPIHQAVMPGSNVNLPCVAVGSPMPHVKWTAGGVDLTKEDETPVGRNVLELTNILQSANYTCVAMSPLGVIETTAHITVEDVDECEVKPAVCGPNGTCTNTPGSYTCSCPEGFRNHGNNSTGPCEDVNECVESPPDCGPRGTCRNTPGSYVCSCPEGLRNHGNNSTGPCEGIKD</sequence>
<dbReference type="Pfam" id="PF07679">
    <property type="entry name" value="I-set"/>
    <property type="match status" value="4"/>
</dbReference>
<keyword evidence="7" id="KW-0677">Repeat</keyword>
<dbReference type="FunFam" id="2.10.25.10:FF:000038">
    <property type="entry name" value="Fibrillin 2"/>
    <property type="match status" value="2"/>
</dbReference>
<dbReference type="GO" id="GO:0004725">
    <property type="term" value="F:protein tyrosine phosphatase activity"/>
    <property type="evidence" value="ECO:0007669"/>
    <property type="project" value="UniProtKB-EC"/>
</dbReference>
<dbReference type="EMBL" id="JBHFQA010000015">
    <property type="protein sequence ID" value="KAL2086321.1"/>
    <property type="molecule type" value="Genomic_DNA"/>
</dbReference>
<dbReference type="InterPro" id="IPR003599">
    <property type="entry name" value="Ig_sub"/>
</dbReference>
<keyword evidence="10" id="KW-1133">Transmembrane helix</keyword>
<evidence type="ECO:0000256" key="12">
    <source>
        <dbReference type="ARBA" id="ARBA00023157"/>
    </source>
</evidence>
<dbReference type="InterPro" id="IPR009030">
    <property type="entry name" value="Growth_fac_rcpt_cys_sf"/>
</dbReference>
<feature type="chain" id="PRO_5044801471" description="protein-tyrosine-phosphatase" evidence="18">
    <location>
        <begin position="24"/>
        <end position="666"/>
    </location>
</feature>
<dbReference type="InterPro" id="IPR000742">
    <property type="entry name" value="EGF"/>
</dbReference>
<dbReference type="Proteomes" id="UP001591681">
    <property type="component" value="Unassembled WGS sequence"/>
</dbReference>
<comment type="caution">
    <text evidence="21">The sequence shown here is derived from an EMBL/GenBank/DDBJ whole genome shotgun (WGS) entry which is preliminary data.</text>
</comment>
<evidence type="ECO:0000256" key="1">
    <source>
        <dbReference type="ARBA" id="ARBA00004167"/>
    </source>
</evidence>
<dbReference type="PROSITE" id="PS50835">
    <property type="entry name" value="IG_LIKE"/>
    <property type="match status" value="6"/>
</dbReference>
<dbReference type="InterPro" id="IPR049883">
    <property type="entry name" value="NOTCH1_EGF-like"/>
</dbReference>
<dbReference type="GO" id="GO:0030855">
    <property type="term" value="P:epithelial cell differentiation"/>
    <property type="evidence" value="ECO:0007669"/>
    <property type="project" value="UniProtKB-ARBA"/>
</dbReference>
<dbReference type="PANTHER" id="PTHR44170:SF60">
    <property type="entry name" value="ROUNDABOUT HOMOLOG 1"/>
    <property type="match status" value="1"/>
</dbReference>
<dbReference type="CDD" id="cd00054">
    <property type="entry name" value="EGF_CA"/>
    <property type="match status" value="2"/>
</dbReference>
<dbReference type="InterPro" id="IPR001881">
    <property type="entry name" value="EGF-like_Ca-bd_dom"/>
</dbReference>
<dbReference type="InterPro" id="IPR007110">
    <property type="entry name" value="Ig-like_dom"/>
</dbReference>
<feature type="domain" description="Ig-like" evidence="20">
    <location>
        <begin position="275"/>
        <end position="379"/>
    </location>
</feature>
<dbReference type="GO" id="GO:0016020">
    <property type="term" value="C:membrane"/>
    <property type="evidence" value="ECO:0007669"/>
    <property type="project" value="UniProtKB-SubCell"/>
</dbReference>
<protein>
    <recommendedName>
        <fullName evidence="3">protein-tyrosine-phosphatase</fullName>
        <ecNumber evidence="3">3.1.3.48</ecNumber>
    </recommendedName>
</protein>
<keyword evidence="14" id="KW-0325">Glycoprotein</keyword>
<evidence type="ECO:0000256" key="16">
    <source>
        <dbReference type="ARBA" id="ARBA00051722"/>
    </source>
</evidence>
<keyword evidence="9" id="KW-0904">Protein phosphatase</keyword>
<feature type="domain" description="Ig-like" evidence="20">
    <location>
        <begin position="204"/>
        <end position="272"/>
    </location>
</feature>
<evidence type="ECO:0000313" key="22">
    <source>
        <dbReference type="Proteomes" id="UP001591681"/>
    </source>
</evidence>
<feature type="domain" description="Ig-like" evidence="20">
    <location>
        <begin position="488"/>
        <end position="570"/>
    </location>
</feature>
<dbReference type="PROSITE" id="PS01187">
    <property type="entry name" value="EGF_CA"/>
    <property type="match status" value="1"/>
</dbReference>
<evidence type="ECO:0000259" key="20">
    <source>
        <dbReference type="PROSITE" id="PS50835"/>
    </source>
</evidence>
<dbReference type="SMART" id="SM00409">
    <property type="entry name" value="IG"/>
    <property type="match status" value="6"/>
</dbReference>
<dbReference type="EC" id="3.1.3.48" evidence="3"/>
<feature type="domain" description="Ig-like" evidence="20">
    <location>
        <begin position="107"/>
        <end position="196"/>
    </location>
</feature>
<evidence type="ECO:0000256" key="9">
    <source>
        <dbReference type="ARBA" id="ARBA00022912"/>
    </source>
</evidence>
<keyword evidence="11" id="KW-0472">Membrane</keyword>
<feature type="domain" description="Ig-like" evidence="20">
    <location>
        <begin position="10"/>
        <end position="95"/>
    </location>
</feature>
<evidence type="ECO:0000313" key="21">
    <source>
        <dbReference type="EMBL" id="KAL2086321.1"/>
    </source>
</evidence>
<evidence type="ECO:0000256" key="17">
    <source>
        <dbReference type="PROSITE-ProRule" id="PRU00076"/>
    </source>
</evidence>
<dbReference type="PANTHER" id="PTHR44170">
    <property type="entry name" value="PROTEIN SIDEKICK"/>
    <property type="match status" value="1"/>
</dbReference>
<feature type="domain" description="Ig-like" evidence="20">
    <location>
        <begin position="391"/>
        <end position="478"/>
    </location>
</feature>
<evidence type="ECO:0000259" key="19">
    <source>
        <dbReference type="PROSITE" id="PS50026"/>
    </source>
</evidence>
<reference evidence="21 22" key="1">
    <citation type="submission" date="2024-09" db="EMBL/GenBank/DDBJ databases">
        <title>A chromosome-level genome assembly of Gray's grenadier anchovy, Coilia grayii.</title>
        <authorList>
            <person name="Fu Z."/>
        </authorList>
    </citation>
    <scope>NUCLEOTIDE SEQUENCE [LARGE SCALE GENOMIC DNA]</scope>
    <source>
        <strain evidence="21">G4</strain>
        <tissue evidence="21">Muscle</tissue>
    </source>
</reference>
<comment type="similarity">
    <text evidence="2">Belongs to the protein-tyrosine phosphatase family. Receptor class 2A subfamily.</text>
</comment>
<evidence type="ECO:0000256" key="13">
    <source>
        <dbReference type="ARBA" id="ARBA00023170"/>
    </source>
</evidence>
<evidence type="ECO:0000256" key="10">
    <source>
        <dbReference type="ARBA" id="ARBA00022989"/>
    </source>
</evidence>
<dbReference type="Gene3D" id="2.60.40.10">
    <property type="entry name" value="Immunoglobulins"/>
    <property type="match status" value="6"/>
</dbReference>
<evidence type="ECO:0000256" key="6">
    <source>
        <dbReference type="ARBA" id="ARBA00022729"/>
    </source>
</evidence>
<evidence type="ECO:0000256" key="3">
    <source>
        <dbReference type="ARBA" id="ARBA00013064"/>
    </source>
</evidence>
<dbReference type="FunFam" id="2.60.40.10:FF:000010">
    <property type="entry name" value="receptor-type tyrosine-protein phosphatase delta isoform X1"/>
    <property type="match status" value="2"/>
</dbReference>
<evidence type="ECO:0000256" key="15">
    <source>
        <dbReference type="ARBA" id="ARBA00023319"/>
    </source>
</evidence>
<evidence type="ECO:0000256" key="14">
    <source>
        <dbReference type="ARBA" id="ARBA00023180"/>
    </source>
</evidence>
<keyword evidence="6 18" id="KW-0732">Signal</keyword>
<evidence type="ECO:0000256" key="8">
    <source>
        <dbReference type="ARBA" id="ARBA00022801"/>
    </source>
</evidence>
<evidence type="ECO:0000256" key="4">
    <source>
        <dbReference type="ARBA" id="ARBA00022536"/>
    </source>
</evidence>
<feature type="domain" description="EGF-like" evidence="19">
    <location>
        <begin position="618"/>
        <end position="658"/>
    </location>
</feature>
<feature type="domain" description="EGF-like" evidence="19">
    <location>
        <begin position="573"/>
        <end position="611"/>
    </location>
</feature>
<keyword evidence="4 17" id="KW-0245">EGF-like domain</keyword>
<dbReference type="InterPro" id="IPR013783">
    <property type="entry name" value="Ig-like_fold"/>
</dbReference>
<name>A0ABD1JGM9_9TELE</name>
<dbReference type="Pfam" id="PF13927">
    <property type="entry name" value="Ig_3"/>
    <property type="match status" value="2"/>
</dbReference>
<feature type="signal peptide" evidence="18">
    <location>
        <begin position="1"/>
        <end position="23"/>
    </location>
</feature>
<comment type="catalytic activity">
    <reaction evidence="16">
        <text>O-phospho-L-tyrosyl-[protein] + H2O = L-tyrosyl-[protein] + phosphate</text>
        <dbReference type="Rhea" id="RHEA:10684"/>
        <dbReference type="Rhea" id="RHEA-COMP:10136"/>
        <dbReference type="Rhea" id="RHEA-COMP:20101"/>
        <dbReference type="ChEBI" id="CHEBI:15377"/>
        <dbReference type="ChEBI" id="CHEBI:43474"/>
        <dbReference type="ChEBI" id="CHEBI:46858"/>
        <dbReference type="ChEBI" id="CHEBI:61978"/>
        <dbReference type="EC" id="3.1.3.48"/>
    </reaction>
</comment>
<proteinExistence type="inferred from homology"/>
<keyword evidence="13" id="KW-0675">Receptor</keyword>
<dbReference type="InterPro" id="IPR003598">
    <property type="entry name" value="Ig_sub2"/>
</dbReference>
<dbReference type="Pfam" id="PF07645">
    <property type="entry name" value="EGF_CA"/>
    <property type="match status" value="2"/>
</dbReference>
<dbReference type="FunFam" id="2.60.40.10:FF:000023">
    <property type="entry name" value="receptor-type tyrosine-protein phosphatase delta isoform X2"/>
    <property type="match status" value="2"/>
</dbReference>
<dbReference type="PROSITE" id="PS50026">
    <property type="entry name" value="EGF_3"/>
    <property type="match status" value="2"/>
</dbReference>
<evidence type="ECO:0000256" key="11">
    <source>
        <dbReference type="ARBA" id="ARBA00023136"/>
    </source>
</evidence>
<evidence type="ECO:0000256" key="2">
    <source>
        <dbReference type="ARBA" id="ARBA00010504"/>
    </source>
</evidence>
<keyword evidence="12" id="KW-1015">Disulfide bond</keyword>
<evidence type="ECO:0000256" key="18">
    <source>
        <dbReference type="SAM" id="SignalP"/>
    </source>
</evidence>
<dbReference type="CDD" id="cd05738">
    <property type="entry name" value="IgI_2_RPTP_IIa_LAR_like"/>
    <property type="match status" value="2"/>
</dbReference>
<keyword evidence="8" id="KW-0378">Hydrolase</keyword>
<keyword evidence="22" id="KW-1185">Reference proteome</keyword>
<comment type="caution">
    <text evidence="17">Lacks conserved residue(s) required for the propagation of feature annotation.</text>
</comment>
<dbReference type="SMART" id="SM00408">
    <property type="entry name" value="IGc2"/>
    <property type="match status" value="6"/>
</dbReference>
<dbReference type="SUPFAM" id="SSF48726">
    <property type="entry name" value="Immunoglobulin"/>
    <property type="match status" value="6"/>
</dbReference>
<dbReference type="SUPFAM" id="SSF57184">
    <property type="entry name" value="Growth factor receptor domain"/>
    <property type="match status" value="1"/>
</dbReference>
<evidence type="ECO:0000256" key="5">
    <source>
        <dbReference type="ARBA" id="ARBA00022692"/>
    </source>
</evidence>
<dbReference type="FunFam" id="2.60.40.10:FF:000015">
    <property type="entry name" value="receptor-type tyrosine-protein phosphatase delta isoform X2"/>
    <property type="match status" value="2"/>
</dbReference>
<accession>A0ABD1JGM9</accession>
<keyword evidence="5" id="KW-0812">Transmembrane</keyword>